<keyword evidence="1" id="KW-0472">Membrane</keyword>
<organism evidence="2">
    <name type="scientific">Hypsicera sp. ZJUH_2016019</name>
    <dbReference type="NCBI Taxonomy" id="2491161"/>
    <lineage>
        <taxon>Eukaryota</taxon>
        <taxon>Metazoa</taxon>
        <taxon>Ecdysozoa</taxon>
        <taxon>Arthropoda</taxon>
        <taxon>Hexapoda</taxon>
        <taxon>Insecta</taxon>
        <taxon>Pterygota</taxon>
        <taxon>Neoptera</taxon>
        <taxon>Endopterygota</taxon>
        <taxon>Hymenoptera</taxon>
        <taxon>Apocrita</taxon>
        <taxon>Ichneumonoidea</taxon>
        <taxon>Ichneumonidae</taxon>
        <taxon>Metopiinae</taxon>
        <taxon>Hypsicera</taxon>
    </lineage>
</organism>
<dbReference type="AlphaFoldDB" id="A0A3S8V0V5"/>
<evidence type="ECO:0000313" key="2">
    <source>
        <dbReference type="EMBL" id="AZL93299.1"/>
    </source>
</evidence>
<accession>A0A3S8V0V5</accession>
<keyword evidence="2" id="KW-0496">Mitochondrion</keyword>
<feature type="transmembrane region" description="Helical" evidence="1">
    <location>
        <begin position="12"/>
        <end position="35"/>
    </location>
</feature>
<dbReference type="EMBL" id="MG923500">
    <property type="protein sequence ID" value="AZL93299.1"/>
    <property type="molecule type" value="Genomic_DNA"/>
</dbReference>
<proteinExistence type="predicted"/>
<evidence type="ECO:0000256" key="1">
    <source>
        <dbReference type="SAM" id="Phobius"/>
    </source>
</evidence>
<name>A0A3S8V0V5_9HYME</name>
<protein>
    <submittedName>
        <fullName evidence="2">ATP synthase F0 subunit 8</fullName>
    </submittedName>
</protein>
<reference evidence="2" key="1">
    <citation type="journal article" date="2018" name="Mol. Phylogenet. Evol.">
        <title>Mitochondrial phylogenomics of the Hymenoptera.</title>
        <authorList>
            <person name="Tang P."/>
            <person name="Zhu J.C."/>
            <person name="Zheng B.Y."/>
            <person name="Wei S.J."/>
            <person name="Sharkey M."/>
            <person name="Chen X.X."/>
            <person name="Vogler A.P."/>
        </authorList>
    </citation>
    <scope>NUCLEOTIDE SEQUENCE</scope>
</reference>
<keyword evidence="1" id="KW-0812">Transmembrane</keyword>
<keyword evidence="1" id="KW-1133">Transmembrane helix</keyword>
<gene>
    <name evidence="2" type="primary">atp8</name>
</gene>
<sequence length="52" mass="6410">MPQMAPYNWLILNIFFSFILIFLSTLIYFIMPMFFNKNFKLSKLQKKINLTW</sequence>
<geneLocation type="mitochondrion" evidence="2"/>